<protein>
    <submittedName>
        <fullName evidence="3">TIGR04219 family outer membrane beta-barrel protein</fullName>
    </submittedName>
</protein>
<evidence type="ECO:0000256" key="1">
    <source>
        <dbReference type="SAM" id="SignalP"/>
    </source>
</evidence>
<dbReference type="EMBL" id="CP038448">
    <property type="protein sequence ID" value="QJT39118.1"/>
    <property type="molecule type" value="Genomic_DNA"/>
</dbReference>
<accession>A0A6M4ZNZ0</accession>
<dbReference type="Proteomes" id="UP000502657">
    <property type="component" value="Chromosome"/>
</dbReference>
<name>A0A6M4ZNZ0_AERME</name>
<reference evidence="7 8" key="1">
    <citation type="submission" date="2019-03" db="EMBL/GenBank/DDBJ databases">
        <title>Novel transposon Tn6433 accelerates the dissemination of tet(E) in Aeromonas from aerobic biofilm under oxytetracycline stress.</title>
        <authorList>
            <person name="Shi Y."/>
            <person name="Tian Z."/>
            <person name="Zhang Y."/>
            <person name="Zhang H."/>
            <person name="Yang M."/>
        </authorList>
    </citation>
    <scope>NUCLEOTIDE SEQUENCE [LARGE SCALE GENOMIC DNA]</scope>
    <source>
        <strain evidence="5 8">R50-22</strain>
        <strain evidence="4 7">T5-8</strain>
    </source>
</reference>
<dbReference type="RefSeq" id="WP_041206747.1">
    <property type="nucleotide sequence ID" value="NZ_AP022188.1"/>
</dbReference>
<dbReference type="EMBL" id="JAJVCY010000021">
    <property type="protein sequence ID" value="MCV3289122.1"/>
    <property type="molecule type" value="Genomic_DNA"/>
</dbReference>
<evidence type="ECO:0000313" key="2">
    <source>
        <dbReference type="EMBL" id="MCV3289122.1"/>
    </source>
</evidence>
<evidence type="ECO:0000313" key="8">
    <source>
        <dbReference type="Proteomes" id="UP000502657"/>
    </source>
</evidence>
<evidence type="ECO:0000313" key="3">
    <source>
        <dbReference type="EMBL" id="QHQ50089.1"/>
    </source>
</evidence>
<feature type="chain" id="PRO_5044644705" evidence="1">
    <location>
        <begin position="21"/>
        <end position="209"/>
    </location>
</feature>
<dbReference type="Proteomes" id="UP001208651">
    <property type="component" value="Unassembled WGS sequence"/>
</dbReference>
<evidence type="ECO:0000313" key="7">
    <source>
        <dbReference type="Proteomes" id="UP000502006"/>
    </source>
</evidence>
<evidence type="ECO:0000313" key="5">
    <source>
        <dbReference type="EMBL" id="QJT39118.1"/>
    </source>
</evidence>
<dbReference type="AlphaFoldDB" id="A0A6M4ZNZ0"/>
<dbReference type="EMBL" id="CP047962">
    <property type="protein sequence ID" value="QHQ50089.1"/>
    <property type="molecule type" value="Genomic_DNA"/>
</dbReference>
<dbReference type="Proteomes" id="UP000502006">
    <property type="component" value="Chromosome"/>
</dbReference>
<keyword evidence="1" id="KW-0732">Signal</keyword>
<gene>
    <name evidence="4" type="ORF">E4186_18730</name>
    <name evidence="5" type="ORF">E4188_11740</name>
    <name evidence="3" type="ORF">GWI30_03170</name>
    <name evidence="2" type="ORF">LZT28_12810</name>
</gene>
<evidence type="ECO:0000313" key="4">
    <source>
        <dbReference type="EMBL" id="QJT31989.1"/>
    </source>
</evidence>
<feature type="signal peptide" evidence="1">
    <location>
        <begin position="1"/>
        <end position="20"/>
    </location>
</feature>
<reference evidence="2" key="3">
    <citation type="submission" date="2022-01" db="EMBL/GenBank/DDBJ databases">
        <title>Comparison of Fish pathogen Aeromonas spp.</title>
        <authorList>
            <person name="Dubey S."/>
            <person name="Sorum H."/>
            <person name="Munangandu H.M."/>
        </authorList>
    </citation>
    <scope>NUCLEOTIDE SEQUENCE</scope>
    <source>
        <strain evidence="2">SD/21-15</strain>
    </source>
</reference>
<dbReference type="EMBL" id="CP038444">
    <property type="protein sequence ID" value="QJT31989.1"/>
    <property type="molecule type" value="Genomic_DNA"/>
</dbReference>
<dbReference type="InterPro" id="IPR026387">
    <property type="entry name" value="OMP_w_GlyGly"/>
</dbReference>
<sequence length="209" mass="23255">MKKTLIAASLLALFSQAAMAADDWRFAAGVDSWNSQGSGSIHGVDANGSYDDQYNWTGYLQVEHDIFLLPNAKFEITDFSTSGGSFNNDLEAYDLTLYYRLLNNDLFKIDLGLTGRQYDGKFHTLNESYDEGELMAYTGAEVMLPGTGFSFFGDARIENGDHYDYRLGAAYQFSSIPVQIRAGWRDAAIDIADMDQGIEGWFIGGAFRF</sequence>
<organism evidence="3 6">
    <name type="scientific">Aeromonas media</name>
    <dbReference type="NCBI Taxonomy" id="651"/>
    <lineage>
        <taxon>Bacteria</taxon>
        <taxon>Pseudomonadati</taxon>
        <taxon>Pseudomonadota</taxon>
        <taxon>Gammaproteobacteria</taxon>
        <taxon>Aeromonadales</taxon>
        <taxon>Aeromonadaceae</taxon>
        <taxon>Aeromonas</taxon>
    </lineage>
</organism>
<dbReference type="Proteomes" id="UP000463871">
    <property type="component" value="Chromosome"/>
</dbReference>
<keyword evidence="8" id="KW-1185">Reference proteome</keyword>
<reference evidence="3 6" key="2">
    <citation type="submission" date="2020-01" db="EMBL/GenBank/DDBJ databases">
        <title>Complete genome of Aeromonas media MC64.</title>
        <authorList>
            <person name="Cao G."/>
            <person name="Fu J."/>
            <person name="Zhong C."/>
        </authorList>
    </citation>
    <scope>NUCLEOTIDE SEQUENCE [LARGE SCALE GENOMIC DNA]</scope>
    <source>
        <strain evidence="3 6">MC64</strain>
    </source>
</reference>
<dbReference type="NCBIfam" id="TIGR04219">
    <property type="entry name" value="OMP_w_GlyGly"/>
    <property type="match status" value="1"/>
</dbReference>
<proteinExistence type="predicted"/>
<evidence type="ECO:0000313" key="6">
    <source>
        <dbReference type="Proteomes" id="UP000463871"/>
    </source>
</evidence>